<gene>
    <name evidence="2" type="ORF">BOTBODRAFT_65161</name>
</gene>
<keyword evidence="3" id="KW-1185">Reference proteome</keyword>
<accession>A0A067MWH4</accession>
<organism evidence="2 3">
    <name type="scientific">Botryobasidium botryosum (strain FD-172 SS1)</name>
    <dbReference type="NCBI Taxonomy" id="930990"/>
    <lineage>
        <taxon>Eukaryota</taxon>
        <taxon>Fungi</taxon>
        <taxon>Dikarya</taxon>
        <taxon>Basidiomycota</taxon>
        <taxon>Agaricomycotina</taxon>
        <taxon>Agaricomycetes</taxon>
        <taxon>Cantharellales</taxon>
        <taxon>Botryobasidiaceae</taxon>
        <taxon>Botryobasidium</taxon>
    </lineage>
</organism>
<evidence type="ECO:0000313" key="2">
    <source>
        <dbReference type="EMBL" id="KDQ15871.1"/>
    </source>
</evidence>
<dbReference type="EMBL" id="KL198030">
    <property type="protein sequence ID" value="KDQ15871.1"/>
    <property type="molecule type" value="Genomic_DNA"/>
</dbReference>
<evidence type="ECO:0000256" key="1">
    <source>
        <dbReference type="SAM" id="MobiDB-lite"/>
    </source>
</evidence>
<evidence type="ECO:0000313" key="3">
    <source>
        <dbReference type="Proteomes" id="UP000027195"/>
    </source>
</evidence>
<evidence type="ECO:0008006" key="4">
    <source>
        <dbReference type="Google" id="ProtNLM"/>
    </source>
</evidence>
<dbReference type="InParanoid" id="A0A067MWH4"/>
<dbReference type="OrthoDB" id="2507647at2759"/>
<feature type="compositionally biased region" description="Low complexity" evidence="1">
    <location>
        <begin position="12"/>
        <end position="26"/>
    </location>
</feature>
<sequence length="383" mass="41387">MEVLPSLHSHARASSSRSIIDLTSSSSPPPSQVASARRRRSRSASIEFIGQTDGPPPSQRRRIAQSARGSTTPSNTPREEPIFVSSDDEADPAETFGLMLPGPRVGRLTRAQRRRNESARPQANLPGGSNLRILDPAPPPTRSSVGLGGGLISLRRRHPVAQRPRPYDAFESAYLFIQGAPGDLLGRLQQYVGLPPSASTNPTPQSVKGYTSAYTHPPYPRTGFTFDFSLNPNREMSPEPDIGSSKAKQKEEIFHLVCANCPTPLLLAGENRAKVWGLRCGHLICGECLEKIGTPPPSALLPQPEAEASGLVSVVGRALRSRKTTKGKGKGKGKGKEKASLAQTIEHSYACPVSDCGRIHWRVKDDDGKWVGRKKDGEIAVYT</sequence>
<dbReference type="Proteomes" id="UP000027195">
    <property type="component" value="Unassembled WGS sequence"/>
</dbReference>
<reference evidence="3" key="1">
    <citation type="journal article" date="2014" name="Proc. Natl. Acad. Sci. U.S.A.">
        <title>Extensive sampling of basidiomycete genomes demonstrates inadequacy of the white-rot/brown-rot paradigm for wood decay fungi.</title>
        <authorList>
            <person name="Riley R."/>
            <person name="Salamov A.A."/>
            <person name="Brown D.W."/>
            <person name="Nagy L.G."/>
            <person name="Floudas D."/>
            <person name="Held B.W."/>
            <person name="Levasseur A."/>
            <person name="Lombard V."/>
            <person name="Morin E."/>
            <person name="Otillar R."/>
            <person name="Lindquist E.A."/>
            <person name="Sun H."/>
            <person name="LaButti K.M."/>
            <person name="Schmutz J."/>
            <person name="Jabbour D."/>
            <person name="Luo H."/>
            <person name="Baker S.E."/>
            <person name="Pisabarro A.G."/>
            <person name="Walton J.D."/>
            <person name="Blanchette R.A."/>
            <person name="Henrissat B."/>
            <person name="Martin F."/>
            <person name="Cullen D."/>
            <person name="Hibbett D.S."/>
            <person name="Grigoriev I.V."/>
        </authorList>
    </citation>
    <scope>NUCLEOTIDE SEQUENCE [LARGE SCALE GENOMIC DNA]</scope>
    <source>
        <strain evidence="3">FD-172 SS1</strain>
    </source>
</reference>
<protein>
    <recommendedName>
        <fullName evidence="4">RING-type domain-containing protein</fullName>
    </recommendedName>
</protein>
<dbReference type="AlphaFoldDB" id="A0A067MWH4"/>
<feature type="compositionally biased region" description="Polar residues" evidence="1">
    <location>
        <begin position="67"/>
        <end position="76"/>
    </location>
</feature>
<feature type="region of interest" description="Disordered" evidence="1">
    <location>
        <begin position="1"/>
        <end position="137"/>
    </location>
</feature>
<dbReference type="HOGENOM" id="CLU_721578_0_0_1"/>
<dbReference type="STRING" id="930990.A0A067MWH4"/>
<name>A0A067MWH4_BOTB1</name>
<proteinExistence type="predicted"/>